<proteinExistence type="predicted"/>
<accession>A0A0A9TDN6</accession>
<evidence type="ECO:0000313" key="1">
    <source>
        <dbReference type="EMBL" id="JAD68140.1"/>
    </source>
</evidence>
<reference evidence="1" key="1">
    <citation type="submission" date="2014-09" db="EMBL/GenBank/DDBJ databases">
        <authorList>
            <person name="Magalhaes I.L.F."/>
            <person name="Oliveira U."/>
            <person name="Santos F.R."/>
            <person name="Vidigal T.H.D.A."/>
            <person name="Brescovit A.D."/>
            <person name="Santos A.J."/>
        </authorList>
    </citation>
    <scope>NUCLEOTIDE SEQUENCE</scope>
    <source>
        <tissue evidence="1">Shoot tissue taken approximately 20 cm above the soil surface</tissue>
    </source>
</reference>
<dbReference type="EMBL" id="GBRH01229755">
    <property type="protein sequence ID" value="JAD68140.1"/>
    <property type="molecule type" value="Transcribed_RNA"/>
</dbReference>
<sequence>MSFQFLKSSSCETLRIVWR</sequence>
<reference evidence="1" key="2">
    <citation type="journal article" date="2015" name="Data Brief">
        <title>Shoot transcriptome of the giant reed, Arundo donax.</title>
        <authorList>
            <person name="Barrero R.A."/>
            <person name="Guerrero F.D."/>
            <person name="Moolhuijzen P."/>
            <person name="Goolsby J.A."/>
            <person name="Tidwell J."/>
            <person name="Bellgard S.E."/>
            <person name="Bellgard M.I."/>
        </authorList>
    </citation>
    <scope>NUCLEOTIDE SEQUENCE</scope>
    <source>
        <tissue evidence="1">Shoot tissue taken approximately 20 cm above the soil surface</tissue>
    </source>
</reference>
<name>A0A0A9TDN6_ARUDO</name>
<protein>
    <submittedName>
        <fullName evidence="1">Uncharacterized protein</fullName>
    </submittedName>
</protein>
<dbReference type="AlphaFoldDB" id="A0A0A9TDN6"/>
<organism evidence="1">
    <name type="scientific">Arundo donax</name>
    <name type="common">Giant reed</name>
    <name type="synonym">Donax arundinaceus</name>
    <dbReference type="NCBI Taxonomy" id="35708"/>
    <lineage>
        <taxon>Eukaryota</taxon>
        <taxon>Viridiplantae</taxon>
        <taxon>Streptophyta</taxon>
        <taxon>Embryophyta</taxon>
        <taxon>Tracheophyta</taxon>
        <taxon>Spermatophyta</taxon>
        <taxon>Magnoliopsida</taxon>
        <taxon>Liliopsida</taxon>
        <taxon>Poales</taxon>
        <taxon>Poaceae</taxon>
        <taxon>PACMAD clade</taxon>
        <taxon>Arundinoideae</taxon>
        <taxon>Arundineae</taxon>
        <taxon>Arundo</taxon>
    </lineage>
</organism>